<dbReference type="HOGENOM" id="CLU_1992992_0_0_1"/>
<evidence type="ECO:0000313" key="4">
    <source>
        <dbReference type="Proteomes" id="UP000001194"/>
    </source>
</evidence>
<accession>B0D2N8</accession>
<sequence length="125" mass="12953">MQGDLKTWWACLLVLLVCLPPDQLAAKAYKFTIDETGSSSLRCFNTITDTAAPLQPFTDVLDIALIIGSRSASLLDIAASVEKQIICITAPGYRSTGFAGIEGGNGGGQGQRGEGKFAAAGEGDG</sequence>
<organism evidence="4">
    <name type="scientific">Laccaria bicolor (strain S238N-H82 / ATCC MYA-4686)</name>
    <name type="common">Bicoloured deceiver</name>
    <name type="synonym">Laccaria laccata var. bicolor</name>
    <dbReference type="NCBI Taxonomy" id="486041"/>
    <lineage>
        <taxon>Eukaryota</taxon>
        <taxon>Fungi</taxon>
        <taxon>Dikarya</taxon>
        <taxon>Basidiomycota</taxon>
        <taxon>Agaricomycotina</taxon>
        <taxon>Agaricomycetes</taxon>
        <taxon>Agaricomycetidae</taxon>
        <taxon>Agaricales</taxon>
        <taxon>Agaricineae</taxon>
        <taxon>Hydnangiaceae</taxon>
        <taxon>Laccaria</taxon>
    </lineage>
</organism>
<dbReference type="InParanoid" id="B0D2N8"/>
<dbReference type="RefSeq" id="XP_001878084.1">
    <property type="nucleotide sequence ID" value="XM_001878049.1"/>
</dbReference>
<gene>
    <name evidence="3" type="ORF">LACBIDRAFT_324672</name>
</gene>
<dbReference type="AlphaFoldDB" id="B0D2N8"/>
<dbReference type="KEGG" id="lbc:LACBIDRAFT_324672"/>
<feature type="region of interest" description="Disordered" evidence="1">
    <location>
        <begin position="104"/>
        <end position="125"/>
    </location>
</feature>
<protein>
    <submittedName>
        <fullName evidence="3">Predicted protein</fullName>
    </submittedName>
</protein>
<dbReference type="GeneID" id="6073617"/>
<dbReference type="Proteomes" id="UP000001194">
    <property type="component" value="Unassembled WGS sequence"/>
</dbReference>
<keyword evidence="2" id="KW-0732">Signal</keyword>
<proteinExistence type="predicted"/>
<dbReference type="EMBL" id="DS547096">
    <property type="protein sequence ID" value="EDR10783.1"/>
    <property type="molecule type" value="Genomic_DNA"/>
</dbReference>
<evidence type="ECO:0000256" key="1">
    <source>
        <dbReference type="SAM" id="MobiDB-lite"/>
    </source>
</evidence>
<feature type="signal peptide" evidence="2">
    <location>
        <begin position="1"/>
        <end position="25"/>
    </location>
</feature>
<feature type="chain" id="PRO_5002748420" evidence="2">
    <location>
        <begin position="26"/>
        <end position="125"/>
    </location>
</feature>
<keyword evidence="4" id="KW-1185">Reference proteome</keyword>
<evidence type="ECO:0000313" key="3">
    <source>
        <dbReference type="EMBL" id="EDR10783.1"/>
    </source>
</evidence>
<reference evidence="3 4" key="1">
    <citation type="journal article" date="2008" name="Nature">
        <title>The genome of Laccaria bicolor provides insights into mycorrhizal symbiosis.</title>
        <authorList>
            <person name="Martin F."/>
            <person name="Aerts A."/>
            <person name="Ahren D."/>
            <person name="Brun A."/>
            <person name="Danchin E.G.J."/>
            <person name="Duchaussoy F."/>
            <person name="Gibon J."/>
            <person name="Kohler A."/>
            <person name="Lindquist E."/>
            <person name="Pereda V."/>
            <person name="Salamov A."/>
            <person name="Shapiro H.J."/>
            <person name="Wuyts J."/>
            <person name="Blaudez D."/>
            <person name="Buee M."/>
            <person name="Brokstein P."/>
            <person name="Canbaeck B."/>
            <person name="Cohen D."/>
            <person name="Courty P.E."/>
            <person name="Coutinho P.M."/>
            <person name="Delaruelle C."/>
            <person name="Detter J.C."/>
            <person name="Deveau A."/>
            <person name="DiFazio S."/>
            <person name="Duplessis S."/>
            <person name="Fraissinet-Tachet L."/>
            <person name="Lucic E."/>
            <person name="Frey-Klett P."/>
            <person name="Fourrey C."/>
            <person name="Feussner I."/>
            <person name="Gay G."/>
            <person name="Grimwood J."/>
            <person name="Hoegger P.J."/>
            <person name="Jain P."/>
            <person name="Kilaru S."/>
            <person name="Labbe J."/>
            <person name="Lin Y.C."/>
            <person name="Legue V."/>
            <person name="Le Tacon F."/>
            <person name="Marmeisse R."/>
            <person name="Melayah D."/>
            <person name="Montanini B."/>
            <person name="Muratet M."/>
            <person name="Nehls U."/>
            <person name="Niculita-Hirzel H."/>
            <person name="Oudot-Le Secq M.P."/>
            <person name="Peter M."/>
            <person name="Quesneville H."/>
            <person name="Rajashekar B."/>
            <person name="Reich M."/>
            <person name="Rouhier N."/>
            <person name="Schmutz J."/>
            <person name="Yin T."/>
            <person name="Chalot M."/>
            <person name="Henrissat B."/>
            <person name="Kuees U."/>
            <person name="Lucas S."/>
            <person name="Van de Peer Y."/>
            <person name="Podila G.K."/>
            <person name="Polle A."/>
            <person name="Pukkila P.J."/>
            <person name="Richardson P.M."/>
            <person name="Rouze P."/>
            <person name="Sanders I.R."/>
            <person name="Stajich J.E."/>
            <person name="Tunlid A."/>
            <person name="Tuskan G."/>
            <person name="Grigoriev I.V."/>
        </authorList>
    </citation>
    <scope>NUCLEOTIDE SEQUENCE [LARGE SCALE GENOMIC DNA]</scope>
    <source>
        <strain evidence="4">S238N-H82 / ATCC MYA-4686</strain>
    </source>
</reference>
<dbReference type="OrthoDB" id="3094433at2759"/>
<evidence type="ECO:0000256" key="2">
    <source>
        <dbReference type="SAM" id="SignalP"/>
    </source>
</evidence>
<name>B0D2N8_LACBS</name>